<accession>A0A9P3GM45</accession>
<protein>
    <submittedName>
        <fullName evidence="3">Uncharacterized protein</fullName>
    </submittedName>
</protein>
<dbReference type="EMBL" id="BPQB01000078">
    <property type="protein sequence ID" value="GJE97892.1"/>
    <property type="molecule type" value="Genomic_DNA"/>
</dbReference>
<feature type="region of interest" description="Disordered" evidence="1">
    <location>
        <begin position="401"/>
        <end position="421"/>
    </location>
</feature>
<comment type="caution">
    <text evidence="3">The sequence shown here is derived from an EMBL/GenBank/DDBJ whole genome shotgun (WGS) entry which is preliminary data.</text>
</comment>
<evidence type="ECO:0000256" key="1">
    <source>
        <dbReference type="SAM" id="MobiDB-lite"/>
    </source>
</evidence>
<keyword evidence="2" id="KW-0812">Transmembrane</keyword>
<evidence type="ECO:0000313" key="3">
    <source>
        <dbReference type="EMBL" id="GJE97892.1"/>
    </source>
</evidence>
<feature type="transmembrane region" description="Helical" evidence="2">
    <location>
        <begin position="264"/>
        <end position="288"/>
    </location>
</feature>
<dbReference type="AlphaFoldDB" id="A0A9P3GM45"/>
<feature type="compositionally biased region" description="Low complexity" evidence="1">
    <location>
        <begin position="229"/>
        <end position="240"/>
    </location>
</feature>
<reference evidence="3 4" key="1">
    <citation type="submission" date="2021-08" db="EMBL/GenBank/DDBJ databases">
        <title>Draft Genome Sequence of Phanerochaete sordida strain YK-624.</title>
        <authorList>
            <person name="Mori T."/>
            <person name="Dohra H."/>
            <person name="Suzuki T."/>
            <person name="Kawagishi H."/>
            <person name="Hirai H."/>
        </authorList>
    </citation>
    <scope>NUCLEOTIDE SEQUENCE [LARGE SCALE GENOMIC DNA]</scope>
    <source>
        <strain evidence="3 4">YK-624</strain>
    </source>
</reference>
<sequence length="421" mass="43753">MQAVVVDNTSPQINYVTSWYNHTTTTPDYNSTTAYSAHPDSEFKFIFTGTSVSVFGCILANNTAVSTYTLDADAQSTTFTAQRGTAYLTRQLFFQSPNLEDGAHTLLVTAPASHVGQPWSTFCFDYLTYVPSGAALAPAGNADAEPPSSNLQSSQVSSVFPGEALTAVAAVSLGSSLRSGPSSSAAFSASPAPAHASKSFLISSQSPSLSLTPPAGGISAAPFGGQQASPSVKPSSTSLSSIAASQASPSAAGPHKSNSTLKNLAIILPAVLGLCVFLLAAISMAWWYQRRRSRGLEARIEQSSTPYTQTSLLHRYPSSQTADTSTTTASTDSLHLSLVSPRPTSTYTSNFQMLDRAIAGVALTSSSSVMLLGLHSSFADAGSRVEAFSGTCSGTIAREKGGTESFEEATNLDAPPTYSAE</sequence>
<proteinExistence type="predicted"/>
<dbReference type="OrthoDB" id="3265734at2759"/>
<organism evidence="3 4">
    <name type="scientific">Phanerochaete sordida</name>
    <dbReference type="NCBI Taxonomy" id="48140"/>
    <lineage>
        <taxon>Eukaryota</taxon>
        <taxon>Fungi</taxon>
        <taxon>Dikarya</taxon>
        <taxon>Basidiomycota</taxon>
        <taxon>Agaricomycotina</taxon>
        <taxon>Agaricomycetes</taxon>
        <taxon>Polyporales</taxon>
        <taxon>Phanerochaetaceae</taxon>
        <taxon>Phanerochaete</taxon>
    </lineage>
</organism>
<keyword evidence="4" id="KW-1185">Reference proteome</keyword>
<feature type="region of interest" description="Disordered" evidence="1">
    <location>
        <begin position="220"/>
        <end position="240"/>
    </location>
</feature>
<dbReference type="Gene3D" id="2.60.120.260">
    <property type="entry name" value="Galactose-binding domain-like"/>
    <property type="match status" value="1"/>
</dbReference>
<dbReference type="Proteomes" id="UP000703269">
    <property type="component" value="Unassembled WGS sequence"/>
</dbReference>
<name>A0A9P3GM45_9APHY</name>
<evidence type="ECO:0000313" key="4">
    <source>
        <dbReference type="Proteomes" id="UP000703269"/>
    </source>
</evidence>
<keyword evidence="2" id="KW-1133">Transmembrane helix</keyword>
<keyword evidence="2" id="KW-0472">Membrane</keyword>
<evidence type="ECO:0000256" key="2">
    <source>
        <dbReference type="SAM" id="Phobius"/>
    </source>
</evidence>
<gene>
    <name evidence="3" type="ORF">PsYK624_141140</name>
</gene>